<dbReference type="Pfam" id="PF13480">
    <property type="entry name" value="Acetyltransf_6"/>
    <property type="match status" value="1"/>
</dbReference>
<dbReference type="InterPro" id="IPR038740">
    <property type="entry name" value="BioF2-like_GNAT_dom"/>
</dbReference>
<dbReference type="PANTHER" id="PTHR36174:SF1">
    <property type="entry name" value="LIPID II:GLYCINE GLYCYLTRANSFERASE"/>
    <property type="match status" value="1"/>
</dbReference>
<dbReference type="EMBL" id="DSUJ01000008">
    <property type="protein sequence ID" value="HFI91616.1"/>
    <property type="molecule type" value="Genomic_DNA"/>
</dbReference>
<keyword evidence="2" id="KW-0808">Transferase</keyword>
<organism evidence="2">
    <name type="scientific">Ignavibacterium album</name>
    <dbReference type="NCBI Taxonomy" id="591197"/>
    <lineage>
        <taxon>Bacteria</taxon>
        <taxon>Pseudomonadati</taxon>
        <taxon>Ignavibacteriota</taxon>
        <taxon>Ignavibacteria</taxon>
        <taxon>Ignavibacteriales</taxon>
        <taxon>Ignavibacteriaceae</taxon>
        <taxon>Ignavibacterium</taxon>
    </lineage>
</organism>
<evidence type="ECO:0000313" key="2">
    <source>
        <dbReference type="EMBL" id="HFI91616.1"/>
    </source>
</evidence>
<dbReference type="InterPro" id="IPR050644">
    <property type="entry name" value="PG_Glycine_Bridge_Synth"/>
</dbReference>
<name>A0A7V2ZKF3_9BACT</name>
<feature type="domain" description="BioF2-like acetyltransferase" evidence="1">
    <location>
        <begin position="155"/>
        <end position="284"/>
    </location>
</feature>
<comment type="caution">
    <text evidence="2">The sequence shown here is derived from an EMBL/GenBank/DDBJ whole genome shotgun (WGS) entry which is preliminary data.</text>
</comment>
<dbReference type="GO" id="GO:0016740">
    <property type="term" value="F:transferase activity"/>
    <property type="evidence" value="ECO:0007669"/>
    <property type="project" value="UniProtKB-KW"/>
</dbReference>
<dbReference type="SUPFAM" id="SSF55729">
    <property type="entry name" value="Acyl-CoA N-acyltransferases (Nat)"/>
    <property type="match status" value="1"/>
</dbReference>
<dbReference type="PANTHER" id="PTHR36174">
    <property type="entry name" value="LIPID II:GLYCINE GLYCYLTRANSFERASE"/>
    <property type="match status" value="1"/>
</dbReference>
<dbReference type="Gene3D" id="3.40.630.30">
    <property type="match status" value="1"/>
</dbReference>
<reference evidence="2" key="1">
    <citation type="journal article" date="2020" name="mSystems">
        <title>Genome- and Community-Level Interaction Insights into Carbon Utilization and Element Cycling Functions of Hydrothermarchaeota in Hydrothermal Sediment.</title>
        <authorList>
            <person name="Zhou Z."/>
            <person name="Liu Y."/>
            <person name="Xu W."/>
            <person name="Pan J."/>
            <person name="Luo Z.H."/>
            <person name="Li M."/>
        </authorList>
    </citation>
    <scope>NUCLEOTIDE SEQUENCE [LARGE SCALE GENOMIC DNA]</scope>
    <source>
        <strain evidence="2">SpSt-479</strain>
    </source>
</reference>
<protein>
    <submittedName>
        <fullName evidence="2">GNAT family N-acetyltransferase</fullName>
    </submittedName>
</protein>
<proteinExistence type="predicted"/>
<dbReference type="AlphaFoldDB" id="A0A7V2ZKF3"/>
<accession>A0A7V2ZKF3</accession>
<evidence type="ECO:0000259" key="1">
    <source>
        <dbReference type="Pfam" id="PF13480"/>
    </source>
</evidence>
<sequence>MEIIEYTPDWKDKWDQFVLESNNGTMFHLQKFFDYHKPGKFNFNHLIFLEKGNIVAVLPGSIINGSLFESPIGASYGSIVTKDVKFTEALEIVQTLIDYGKAKGWKEILLTSAPRVYERYPNENLDFAMLWLGFKYDLHYISSAIKLFPDKDIISRFQQTVRRNIRKTFKNPDIKVEMNDRYDEFYPILVDNKARHGVKPTHTYEDLLKLKELLPDNLKLFMVYYKDKPIAGSNLFICNEIVTLCFYNMLLYEYEHLKPIHRVMYEVVKWSTENGYQYVDIGVSQDTKAANPMTPSISLIDFKEKFDARTVMRNTLKYTY</sequence>
<gene>
    <name evidence="2" type="ORF">ENS31_08840</name>
</gene>
<dbReference type="InterPro" id="IPR016181">
    <property type="entry name" value="Acyl_CoA_acyltransferase"/>
</dbReference>